<gene>
    <name evidence="2" type="ORF">DERP_007680</name>
</gene>
<reference evidence="2 3" key="2">
    <citation type="journal article" date="2022" name="Mol. Biol. Evol.">
        <title>Comparative Genomics Reveals Insights into the Divergent Evolution of Astigmatic Mites and Household Pest Adaptations.</title>
        <authorList>
            <person name="Xiong Q."/>
            <person name="Wan A.T."/>
            <person name="Liu X."/>
            <person name="Fung C.S."/>
            <person name="Xiao X."/>
            <person name="Malainual N."/>
            <person name="Hou J."/>
            <person name="Wang L."/>
            <person name="Wang M."/>
            <person name="Yang K.Y."/>
            <person name="Cui Y."/>
            <person name="Leung E.L."/>
            <person name="Nong W."/>
            <person name="Shin S.K."/>
            <person name="Au S.W."/>
            <person name="Jeong K.Y."/>
            <person name="Chew F.T."/>
            <person name="Hui J.H."/>
            <person name="Leung T.F."/>
            <person name="Tungtrongchitr A."/>
            <person name="Zhong N."/>
            <person name="Liu Z."/>
            <person name="Tsui S.K."/>
        </authorList>
    </citation>
    <scope>NUCLEOTIDE SEQUENCE [LARGE SCALE GENOMIC DNA]</scope>
    <source>
        <strain evidence="2">Derp</strain>
    </source>
</reference>
<name>A0ABQ8JL89_DERPT</name>
<reference evidence="2 3" key="1">
    <citation type="journal article" date="2018" name="J. Allergy Clin. Immunol.">
        <title>High-quality assembly of Dermatophagoides pteronyssinus genome and transcriptome reveals a wide range of novel allergens.</title>
        <authorList>
            <person name="Liu X.Y."/>
            <person name="Yang K.Y."/>
            <person name="Wang M.Q."/>
            <person name="Kwok J.S."/>
            <person name="Zeng X."/>
            <person name="Yang Z."/>
            <person name="Xiao X.J."/>
            <person name="Lau C.P."/>
            <person name="Li Y."/>
            <person name="Huang Z.M."/>
            <person name="Ba J.G."/>
            <person name="Yim A.K."/>
            <person name="Ouyang C.Y."/>
            <person name="Ngai S.M."/>
            <person name="Chan T.F."/>
            <person name="Leung E.L."/>
            <person name="Liu L."/>
            <person name="Liu Z.G."/>
            <person name="Tsui S.K."/>
        </authorList>
    </citation>
    <scope>NUCLEOTIDE SEQUENCE [LARGE SCALE GENOMIC DNA]</scope>
    <source>
        <strain evidence="2">Derp</strain>
    </source>
</reference>
<dbReference type="Proteomes" id="UP000887458">
    <property type="component" value="Unassembled WGS sequence"/>
</dbReference>
<evidence type="ECO:0008006" key="4">
    <source>
        <dbReference type="Google" id="ProtNLM"/>
    </source>
</evidence>
<feature type="signal peptide" evidence="1">
    <location>
        <begin position="1"/>
        <end position="22"/>
    </location>
</feature>
<evidence type="ECO:0000256" key="1">
    <source>
        <dbReference type="SAM" id="SignalP"/>
    </source>
</evidence>
<accession>A0ABQ8JL89</accession>
<feature type="chain" id="PRO_5045714434" description="Secreted protein" evidence="1">
    <location>
        <begin position="23"/>
        <end position="65"/>
    </location>
</feature>
<organism evidence="2 3">
    <name type="scientific">Dermatophagoides pteronyssinus</name>
    <name type="common">European house dust mite</name>
    <dbReference type="NCBI Taxonomy" id="6956"/>
    <lineage>
        <taxon>Eukaryota</taxon>
        <taxon>Metazoa</taxon>
        <taxon>Ecdysozoa</taxon>
        <taxon>Arthropoda</taxon>
        <taxon>Chelicerata</taxon>
        <taxon>Arachnida</taxon>
        <taxon>Acari</taxon>
        <taxon>Acariformes</taxon>
        <taxon>Sarcoptiformes</taxon>
        <taxon>Astigmata</taxon>
        <taxon>Psoroptidia</taxon>
        <taxon>Analgoidea</taxon>
        <taxon>Pyroglyphidae</taxon>
        <taxon>Dermatophagoidinae</taxon>
        <taxon>Dermatophagoides</taxon>
    </lineage>
</organism>
<keyword evidence="1" id="KW-0732">Signal</keyword>
<dbReference type="EMBL" id="NJHN03000034">
    <property type="protein sequence ID" value="KAH9423086.1"/>
    <property type="molecule type" value="Genomic_DNA"/>
</dbReference>
<proteinExistence type="predicted"/>
<protein>
    <recommendedName>
        <fullName evidence="4">Secreted protein</fullName>
    </recommendedName>
</protein>
<sequence length="65" mass="7584">MNYQQMSLQLLIVLIKVYLCQSTQTSINEAILSILRQIASKILETFITHLHDDNNGQSEYEIRCR</sequence>
<comment type="caution">
    <text evidence="2">The sequence shown here is derived from an EMBL/GenBank/DDBJ whole genome shotgun (WGS) entry which is preliminary data.</text>
</comment>
<keyword evidence="3" id="KW-1185">Reference proteome</keyword>
<evidence type="ECO:0000313" key="3">
    <source>
        <dbReference type="Proteomes" id="UP000887458"/>
    </source>
</evidence>
<evidence type="ECO:0000313" key="2">
    <source>
        <dbReference type="EMBL" id="KAH9423086.1"/>
    </source>
</evidence>